<protein>
    <submittedName>
        <fullName evidence="4">C-type lectin domain-containing protein</fullName>
    </submittedName>
</protein>
<dbReference type="Gene3D" id="3.10.100.10">
    <property type="entry name" value="Mannose-Binding Protein A, subunit A"/>
    <property type="match status" value="2"/>
</dbReference>
<evidence type="ECO:0000313" key="4">
    <source>
        <dbReference type="WBParaSite" id="MBELARI_LOCUS7152"/>
    </source>
</evidence>
<evidence type="ECO:0000256" key="1">
    <source>
        <dbReference type="SAM" id="SignalP"/>
    </source>
</evidence>
<proteinExistence type="predicted"/>
<dbReference type="InterPro" id="IPR001304">
    <property type="entry name" value="C-type_lectin-like"/>
</dbReference>
<feature type="domain" description="C-type lectin" evidence="2">
    <location>
        <begin position="183"/>
        <end position="294"/>
    </location>
</feature>
<reference evidence="4" key="1">
    <citation type="submission" date="2024-02" db="UniProtKB">
        <authorList>
            <consortium name="WormBaseParasite"/>
        </authorList>
    </citation>
    <scope>IDENTIFICATION</scope>
</reference>
<dbReference type="PANTHER" id="PTHR22803">
    <property type="entry name" value="MANNOSE, PHOSPHOLIPASE, LECTIN RECEPTOR RELATED"/>
    <property type="match status" value="1"/>
</dbReference>
<dbReference type="CDD" id="cd00037">
    <property type="entry name" value="CLECT"/>
    <property type="match status" value="2"/>
</dbReference>
<keyword evidence="1" id="KW-0732">Signal</keyword>
<dbReference type="SMART" id="SM00034">
    <property type="entry name" value="CLECT"/>
    <property type="match status" value="2"/>
</dbReference>
<sequence>MIAFSILSFVLVQLVFAQDSNCPSGFFYQSDLDICLKGSTVPAKWTDALSLCQSTLNADLLSIHNAFQNSLLASIQQNLTGADRGYLGALYFNGNYRWSDDTLFDYQRFEPTNEVGGDVVTLNSNGTWQVAYSSDLLHYLCASPKIGDVTIPAVPTPSTNLSCIDRESQPVGSCKQGWQYSSETGYLYLVLQGLTIHEADTECKSLGAKLISIHSKVENDFVTGLCCETSCRNSAVYLTGGIRQVNGTSTWSDGSSYDYEAYLCVDYLIREASYIFVSNYNDRECKTRFSPECPPGSWSLSPDFFSHITYSALNTI</sequence>
<keyword evidence="3" id="KW-1185">Reference proteome</keyword>
<feature type="signal peptide" evidence="1">
    <location>
        <begin position="1"/>
        <end position="17"/>
    </location>
</feature>
<dbReference type="Proteomes" id="UP000887575">
    <property type="component" value="Unassembled WGS sequence"/>
</dbReference>
<accession>A0AAF3FJ90</accession>
<dbReference type="InterPro" id="IPR050111">
    <property type="entry name" value="C-type_lectin/snaclec_domain"/>
</dbReference>
<dbReference type="AlphaFoldDB" id="A0AAF3FJ90"/>
<dbReference type="SUPFAM" id="SSF56436">
    <property type="entry name" value="C-type lectin-like"/>
    <property type="match status" value="2"/>
</dbReference>
<feature type="chain" id="PRO_5041962188" evidence="1">
    <location>
        <begin position="18"/>
        <end position="316"/>
    </location>
</feature>
<dbReference type="WBParaSite" id="MBELARI_LOCUS7152">
    <property type="protein sequence ID" value="MBELARI_LOCUS7152"/>
    <property type="gene ID" value="MBELARI_LOCUS7152"/>
</dbReference>
<dbReference type="InterPro" id="IPR016187">
    <property type="entry name" value="CTDL_fold"/>
</dbReference>
<feature type="domain" description="C-type lectin" evidence="2">
    <location>
        <begin position="35"/>
        <end position="142"/>
    </location>
</feature>
<dbReference type="Pfam" id="PF00059">
    <property type="entry name" value="Lectin_C"/>
    <property type="match status" value="2"/>
</dbReference>
<evidence type="ECO:0000313" key="3">
    <source>
        <dbReference type="Proteomes" id="UP000887575"/>
    </source>
</evidence>
<name>A0AAF3FJ90_9BILA</name>
<dbReference type="InterPro" id="IPR016186">
    <property type="entry name" value="C-type_lectin-like/link_sf"/>
</dbReference>
<dbReference type="PROSITE" id="PS50041">
    <property type="entry name" value="C_TYPE_LECTIN_2"/>
    <property type="match status" value="2"/>
</dbReference>
<organism evidence="3 4">
    <name type="scientific">Mesorhabditis belari</name>
    <dbReference type="NCBI Taxonomy" id="2138241"/>
    <lineage>
        <taxon>Eukaryota</taxon>
        <taxon>Metazoa</taxon>
        <taxon>Ecdysozoa</taxon>
        <taxon>Nematoda</taxon>
        <taxon>Chromadorea</taxon>
        <taxon>Rhabditida</taxon>
        <taxon>Rhabditina</taxon>
        <taxon>Rhabditomorpha</taxon>
        <taxon>Rhabditoidea</taxon>
        <taxon>Rhabditidae</taxon>
        <taxon>Mesorhabditinae</taxon>
        <taxon>Mesorhabditis</taxon>
    </lineage>
</organism>
<evidence type="ECO:0000259" key="2">
    <source>
        <dbReference type="PROSITE" id="PS50041"/>
    </source>
</evidence>